<dbReference type="STRING" id="439228.SAMN06295920_107212"/>
<dbReference type="Proteomes" id="UP000189818">
    <property type="component" value="Unassembled WGS sequence"/>
</dbReference>
<gene>
    <name evidence="1" type="ORF">SAMN06295920_107212</name>
</gene>
<dbReference type="EMBL" id="FUYM01000007">
    <property type="protein sequence ID" value="SKB87321.1"/>
    <property type="molecule type" value="Genomic_DNA"/>
</dbReference>
<reference evidence="2" key="1">
    <citation type="submission" date="2017-02" db="EMBL/GenBank/DDBJ databases">
        <authorList>
            <person name="Varghese N."/>
            <person name="Submissions S."/>
        </authorList>
    </citation>
    <scope>NUCLEOTIDE SEQUENCE [LARGE SCALE GENOMIC DNA]</scope>
    <source>
        <strain evidence="2">UM2</strain>
    </source>
</reference>
<sequence length="191" mass="21512">MMDFGFRNIGRINTGFGQPIGAVCQIGYVVEDVEDAIRRFHRMMGVGPWFLLSDFRVREHSYRGQPTGIGLSIAASYCGNTMIELIMQKDDGPSVYRDVIADRGYGVHHYAVVVEDLDVEEARLAGMGVDMPYRATTTEIMGDMRVIYADTRREIGVMLEMCEYNPVMDGFFTQMKSAAEDWDGQGLIIRV</sequence>
<evidence type="ECO:0000313" key="2">
    <source>
        <dbReference type="Proteomes" id="UP000189818"/>
    </source>
</evidence>
<protein>
    <submittedName>
        <fullName evidence="1">Glyoxalase/Bleomycin resistance protein/Dioxygenase superfamily protein</fullName>
    </submittedName>
</protein>
<dbReference type="OrthoDB" id="9792173at2"/>
<keyword evidence="2" id="KW-1185">Reference proteome</keyword>
<dbReference type="RefSeq" id="WP_079649302.1">
    <property type="nucleotide sequence ID" value="NZ_FUYM01000007.1"/>
</dbReference>
<dbReference type="AlphaFoldDB" id="A0A1T5ETU4"/>
<proteinExistence type="predicted"/>
<dbReference type="SUPFAM" id="SSF54593">
    <property type="entry name" value="Glyoxalase/Bleomycin resistance protein/Dihydroxybiphenyl dioxygenase"/>
    <property type="match status" value="1"/>
</dbReference>
<dbReference type="GO" id="GO:0051213">
    <property type="term" value="F:dioxygenase activity"/>
    <property type="evidence" value="ECO:0007669"/>
    <property type="project" value="UniProtKB-KW"/>
</dbReference>
<evidence type="ECO:0000313" key="1">
    <source>
        <dbReference type="EMBL" id="SKB87321.1"/>
    </source>
</evidence>
<accession>A0A1T5ETU4</accession>
<keyword evidence="1" id="KW-0223">Dioxygenase</keyword>
<organism evidence="1 2">
    <name type="scientific">Rhizorhabdus histidinilytica</name>
    <dbReference type="NCBI Taxonomy" id="439228"/>
    <lineage>
        <taxon>Bacteria</taxon>
        <taxon>Pseudomonadati</taxon>
        <taxon>Pseudomonadota</taxon>
        <taxon>Alphaproteobacteria</taxon>
        <taxon>Sphingomonadales</taxon>
        <taxon>Sphingomonadaceae</taxon>
        <taxon>Rhizorhabdus</taxon>
    </lineage>
</organism>
<dbReference type="Pfam" id="PF13669">
    <property type="entry name" value="Glyoxalase_4"/>
    <property type="match status" value="1"/>
</dbReference>
<dbReference type="Gene3D" id="3.10.180.10">
    <property type="entry name" value="2,3-Dihydroxybiphenyl 1,2-Dioxygenase, domain 1"/>
    <property type="match status" value="1"/>
</dbReference>
<dbReference type="InterPro" id="IPR029068">
    <property type="entry name" value="Glyas_Bleomycin-R_OHBP_Dase"/>
</dbReference>
<keyword evidence="1" id="KW-0560">Oxidoreductase</keyword>
<name>A0A1T5ETU4_9SPHN</name>